<evidence type="ECO:0008006" key="3">
    <source>
        <dbReference type="Google" id="ProtNLM"/>
    </source>
</evidence>
<dbReference type="InterPro" id="IPR018770">
    <property type="entry name" value="ChloroindolylP_hydrolase"/>
</dbReference>
<name>A0A438AIV8_9RHOB</name>
<gene>
    <name evidence="1" type="ORF">EKE94_06675</name>
</gene>
<accession>A0A438AIV8</accession>
<dbReference type="RefSeq" id="WP_127905825.1">
    <property type="nucleotide sequence ID" value="NZ_RQXX01000002.1"/>
</dbReference>
<protein>
    <recommendedName>
        <fullName evidence="3">5-bromo-4-chloroindolyl phosphate hydrolysis protein</fullName>
    </recommendedName>
</protein>
<organism evidence="1 2">
    <name type="scientific">Mesobaculum littorinae</name>
    <dbReference type="NCBI Taxonomy" id="2486419"/>
    <lineage>
        <taxon>Bacteria</taxon>
        <taxon>Pseudomonadati</taxon>
        <taxon>Pseudomonadota</taxon>
        <taxon>Alphaproteobacteria</taxon>
        <taxon>Rhodobacterales</taxon>
        <taxon>Roseobacteraceae</taxon>
        <taxon>Mesobaculum</taxon>
    </lineage>
</organism>
<keyword evidence="2" id="KW-1185">Reference proteome</keyword>
<evidence type="ECO:0000313" key="1">
    <source>
        <dbReference type="EMBL" id="RVV98594.1"/>
    </source>
</evidence>
<dbReference type="Proteomes" id="UP000285908">
    <property type="component" value="Unassembled WGS sequence"/>
</dbReference>
<comment type="caution">
    <text evidence="1">The sequence shown here is derived from an EMBL/GenBank/DDBJ whole genome shotgun (WGS) entry which is preliminary data.</text>
</comment>
<sequence length="255" mass="27387">MLALSAAPLILSGFWQDPLGLALHLLAGGGLVAAAALTREGLKAEAAYDDRVTAKRPAIPRKIFGAGLSGAALALPGLADPGFADAAIFAVLGAGLHVMAFGADPLRDKTAEGIDDLQSARIARVVDEAEAHLAAMREAIARLGDPELDARVAAFRDTARDMCRQVESDPRELSQARRYLGVYLLGARDASAKFADLYARRPDATARADYLALLDDLERGFDARRERMLLDDRSDLDIEIEVLRDRLGREGVLSR</sequence>
<dbReference type="Pfam" id="PF10112">
    <property type="entry name" value="Halogen_Hydrol"/>
    <property type="match status" value="1"/>
</dbReference>
<dbReference type="AlphaFoldDB" id="A0A438AIV8"/>
<dbReference type="OrthoDB" id="7375296at2"/>
<reference evidence="1 2" key="1">
    <citation type="submission" date="2018-11" db="EMBL/GenBank/DDBJ databases">
        <title>Mesobaculum littorinae gen. nov., sp. nov., isolated from Littorina scabra that represents a novel genus of the order Rhodobacteraceae.</title>
        <authorList>
            <person name="Li F."/>
        </authorList>
    </citation>
    <scope>NUCLEOTIDE SEQUENCE [LARGE SCALE GENOMIC DNA]</scope>
    <source>
        <strain evidence="1 2">M0103</strain>
    </source>
</reference>
<evidence type="ECO:0000313" key="2">
    <source>
        <dbReference type="Proteomes" id="UP000285908"/>
    </source>
</evidence>
<proteinExistence type="predicted"/>
<dbReference type="EMBL" id="RQXX01000002">
    <property type="protein sequence ID" value="RVV98594.1"/>
    <property type="molecule type" value="Genomic_DNA"/>
</dbReference>